<evidence type="ECO:0000256" key="1">
    <source>
        <dbReference type="SAM" id="MobiDB-lite"/>
    </source>
</evidence>
<dbReference type="AlphaFoldDB" id="A0A1J7JBG4"/>
<feature type="compositionally biased region" description="Basic and acidic residues" evidence="1">
    <location>
        <begin position="293"/>
        <end position="302"/>
    </location>
</feature>
<evidence type="ECO:0000313" key="4">
    <source>
        <dbReference type="Proteomes" id="UP000182658"/>
    </source>
</evidence>
<keyword evidence="2" id="KW-0812">Transmembrane</keyword>
<dbReference type="Proteomes" id="UP000182658">
    <property type="component" value="Unassembled WGS sequence"/>
</dbReference>
<dbReference type="OrthoDB" id="5211263at2759"/>
<feature type="transmembrane region" description="Helical" evidence="2">
    <location>
        <begin position="127"/>
        <end position="151"/>
    </location>
</feature>
<feature type="transmembrane region" description="Helical" evidence="2">
    <location>
        <begin position="21"/>
        <end position="43"/>
    </location>
</feature>
<sequence>MSDLADQAQFARSQWGMAILIPFWTAQTAMLLGLMGIFSYRLAETTEHWDEMREAGDTPRVELVWEATNVAFSLLALVLTILEITKTAGEVLTPFSMLASHAIKLTLAFVNLALDIVVYLQRSDRNYSIVGLAIDCGLLVATLVPFIYSILTFRRLQKFEDYVPTSGVNHGADDYELGNNVQIFASGSPTGATKRASYLANDTSYSSQTTGLASPPLKVHVDRAVGTEFGWGWGNPTSGSVERSGSLVGMGVVRGRKSAAVESFEAVRRDSERGLVGIDEDGDGEDDDDDDGETVRGSHDGGRQVGVGHQMASEDDTHALLASQGHESGFGMPGFRDQVGRGGDGRV</sequence>
<organism evidence="3 4">
    <name type="scientific">Coniochaeta ligniaria NRRL 30616</name>
    <dbReference type="NCBI Taxonomy" id="1408157"/>
    <lineage>
        <taxon>Eukaryota</taxon>
        <taxon>Fungi</taxon>
        <taxon>Dikarya</taxon>
        <taxon>Ascomycota</taxon>
        <taxon>Pezizomycotina</taxon>
        <taxon>Sordariomycetes</taxon>
        <taxon>Sordariomycetidae</taxon>
        <taxon>Coniochaetales</taxon>
        <taxon>Coniochaetaceae</taxon>
        <taxon>Coniochaeta</taxon>
    </lineage>
</organism>
<feature type="transmembrane region" description="Helical" evidence="2">
    <location>
        <begin position="63"/>
        <end position="82"/>
    </location>
</feature>
<feature type="transmembrane region" description="Helical" evidence="2">
    <location>
        <begin position="102"/>
        <end position="121"/>
    </location>
</feature>
<dbReference type="InParanoid" id="A0A1J7JBG4"/>
<evidence type="ECO:0000313" key="3">
    <source>
        <dbReference type="EMBL" id="OIW26564.1"/>
    </source>
</evidence>
<proteinExistence type="predicted"/>
<reference evidence="3 4" key="1">
    <citation type="submission" date="2016-10" db="EMBL/GenBank/DDBJ databases">
        <title>Draft genome sequence of Coniochaeta ligniaria NRRL30616, a lignocellulolytic fungus for bioabatement of inhibitors in plant biomass hydrolysates.</title>
        <authorList>
            <consortium name="DOE Joint Genome Institute"/>
            <person name="Jimenez D.J."/>
            <person name="Hector R.E."/>
            <person name="Riley R."/>
            <person name="Sun H."/>
            <person name="Grigoriev I.V."/>
            <person name="Van Elsas J.D."/>
            <person name="Nichols N.N."/>
        </authorList>
    </citation>
    <scope>NUCLEOTIDE SEQUENCE [LARGE SCALE GENOMIC DNA]</scope>
    <source>
        <strain evidence="3 4">NRRL 30616</strain>
    </source>
</reference>
<keyword evidence="2" id="KW-0472">Membrane</keyword>
<protein>
    <submittedName>
        <fullName evidence="3">Uncharacterized protein</fullName>
    </submittedName>
</protein>
<keyword evidence="2" id="KW-1133">Transmembrane helix</keyword>
<evidence type="ECO:0000256" key="2">
    <source>
        <dbReference type="SAM" id="Phobius"/>
    </source>
</evidence>
<accession>A0A1J7JBG4</accession>
<feature type="compositionally biased region" description="Acidic residues" evidence="1">
    <location>
        <begin position="278"/>
        <end position="292"/>
    </location>
</feature>
<feature type="region of interest" description="Disordered" evidence="1">
    <location>
        <begin position="272"/>
        <end position="347"/>
    </location>
</feature>
<name>A0A1J7JBG4_9PEZI</name>
<gene>
    <name evidence="3" type="ORF">CONLIGDRAFT_646722</name>
</gene>
<keyword evidence="4" id="KW-1185">Reference proteome</keyword>
<dbReference type="EMBL" id="KV875100">
    <property type="protein sequence ID" value="OIW26564.1"/>
    <property type="molecule type" value="Genomic_DNA"/>
</dbReference>